<dbReference type="EMBL" id="CAJJDO010000068">
    <property type="protein sequence ID" value="CAD8177813.1"/>
    <property type="molecule type" value="Genomic_DNA"/>
</dbReference>
<dbReference type="AlphaFoldDB" id="A0A8S1VMK9"/>
<comment type="caution">
    <text evidence="1">The sequence shown here is derived from an EMBL/GenBank/DDBJ whole genome shotgun (WGS) entry which is preliminary data.</text>
</comment>
<dbReference type="Proteomes" id="UP000689195">
    <property type="component" value="Unassembled WGS sequence"/>
</dbReference>
<keyword evidence="2" id="KW-1185">Reference proteome</keyword>
<name>A0A8S1VMK9_9CILI</name>
<proteinExistence type="predicted"/>
<organism evidence="1 2">
    <name type="scientific">Paramecium pentaurelia</name>
    <dbReference type="NCBI Taxonomy" id="43138"/>
    <lineage>
        <taxon>Eukaryota</taxon>
        <taxon>Sar</taxon>
        <taxon>Alveolata</taxon>
        <taxon>Ciliophora</taxon>
        <taxon>Intramacronucleata</taxon>
        <taxon>Oligohymenophorea</taxon>
        <taxon>Peniculida</taxon>
        <taxon>Parameciidae</taxon>
        <taxon>Paramecium</taxon>
    </lineage>
</organism>
<evidence type="ECO:0000313" key="2">
    <source>
        <dbReference type="Proteomes" id="UP000689195"/>
    </source>
</evidence>
<sequence>MGCSIRKAKPRKIEDIDQIEQMIQSDCLGMDQKFVLIKNPIIIRRNCSKEKQKLSDSKPI</sequence>
<accession>A0A8S1VMK9</accession>
<protein>
    <submittedName>
        <fullName evidence="1">Uncharacterized protein</fullName>
    </submittedName>
</protein>
<gene>
    <name evidence="1" type="ORF">PPENT_87.1.T0680102</name>
</gene>
<reference evidence="1" key="1">
    <citation type="submission" date="2021-01" db="EMBL/GenBank/DDBJ databases">
        <authorList>
            <consortium name="Genoscope - CEA"/>
            <person name="William W."/>
        </authorList>
    </citation>
    <scope>NUCLEOTIDE SEQUENCE</scope>
</reference>
<evidence type="ECO:0000313" key="1">
    <source>
        <dbReference type="EMBL" id="CAD8177813.1"/>
    </source>
</evidence>